<feature type="transmembrane region" description="Helical" evidence="7">
    <location>
        <begin position="278"/>
        <end position="303"/>
    </location>
</feature>
<feature type="transmembrane region" description="Helical" evidence="7">
    <location>
        <begin position="206"/>
        <end position="233"/>
    </location>
</feature>
<dbReference type="InterPro" id="IPR035906">
    <property type="entry name" value="MetI-like_sf"/>
</dbReference>
<dbReference type="RefSeq" id="WP_247201275.1">
    <property type="nucleotide sequence ID" value="NZ_JALKCG010000005.1"/>
</dbReference>
<dbReference type="Proteomes" id="UP001202867">
    <property type="component" value="Unassembled WGS sequence"/>
</dbReference>
<evidence type="ECO:0000259" key="8">
    <source>
        <dbReference type="PROSITE" id="PS50928"/>
    </source>
</evidence>
<dbReference type="PANTHER" id="PTHR47737:SF1">
    <property type="entry name" value="GLYCINE BETAINE_PROLINE BETAINE TRANSPORT SYSTEM PERMEASE PROTEIN PROW"/>
    <property type="match status" value="1"/>
</dbReference>
<feature type="transmembrane region" description="Helical" evidence="7">
    <location>
        <begin position="239"/>
        <end position="257"/>
    </location>
</feature>
<evidence type="ECO:0000256" key="2">
    <source>
        <dbReference type="ARBA" id="ARBA00022448"/>
    </source>
</evidence>
<organism evidence="9 10">
    <name type="scientific">Ancylobacter koreensis</name>
    <dbReference type="NCBI Taxonomy" id="266121"/>
    <lineage>
        <taxon>Bacteria</taxon>
        <taxon>Pseudomonadati</taxon>
        <taxon>Pseudomonadota</taxon>
        <taxon>Alphaproteobacteria</taxon>
        <taxon>Hyphomicrobiales</taxon>
        <taxon>Xanthobacteraceae</taxon>
        <taxon>Ancylobacter</taxon>
    </lineage>
</organism>
<dbReference type="EMBL" id="JALKCG010000005">
    <property type="protein sequence ID" value="MCK0208916.1"/>
    <property type="molecule type" value="Genomic_DNA"/>
</dbReference>
<feature type="domain" description="ABC transmembrane type-1" evidence="8">
    <location>
        <begin position="473"/>
        <end position="652"/>
    </location>
</feature>
<feature type="transmembrane region" description="Helical" evidence="7">
    <location>
        <begin position="592"/>
        <end position="614"/>
    </location>
</feature>
<evidence type="ECO:0000256" key="7">
    <source>
        <dbReference type="RuleBase" id="RU363032"/>
    </source>
</evidence>
<feature type="transmembrane region" description="Helical" evidence="7">
    <location>
        <begin position="139"/>
        <end position="157"/>
    </location>
</feature>
<name>A0ABT0DNR4_9HYPH</name>
<evidence type="ECO:0000256" key="1">
    <source>
        <dbReference type="ARBA" id="ARBA00004651"/>
    </source>
</evidence>
<dbReference type="PROSITE" id="PS50928">
    <property type="entry name" value="ABC_TM1"/>
    <property type="match status" value="2"/>
</dbReference>
<dbReference type="Gene3D" id="1.10.3720.10">
    <property type="entry name" value="MetI-like"/>
    <property type="match status" value="2"/>
</dbReference>
<dbReference type="SUPFAM" id="SSF161098">
    <property type="entry name" value="MetI-like"/>
    <property type="match status" value="2"/>
</dbReference>
<feature type="transmembrane region" description="Helical" evidence="7">
    <location>
        <begin position="453"/>
        <end position="470"/>
    </location>
</feature>
<reference evidence="9 10" key="1">
    <citation type="submission" date="2022-04" db="EMBL/GenBank/DDBJ databases">
        <authorList>
            <person name="Grouzdev D.S."/>
            <person name="Pantiukh K.S."/>
            <person name="Krutkina M.S."/>
        </authorList>
    </citation>
    <scope>NUCLEOTIDE SEQUENCE [LARGE SCALE GENOMIC DNA]</scope>
    <source>
        <strain evidence="9 10">Jip08</strain>
    </source>
</reference>
<protein>
    <submittedName>
        <fullName evidence="9">ABC transporter permease subunit</fullName>
    </submittedName>
</protein>
<feature type="transmembrane region" description="Helical" evidence="7">
    <location>
        <begin position="20"/>
        <end position="39"/>
    </location>
</feature>
<keyword evidence="2 7" id="KW-0813">Transport</keyword>
<dbReference type="Pfam" id="PF00528">
    <property type="entry name" value="BPD_transp_1"/>
    <property type="match status" value="2"/>
</dbReference>
<keyword evidence="5 7" id="KW-1133">Transmembrane helix</keyword>
<dbReference type="InterPro" id="IPR000515">
    <property type="entry name" value="MetI-like"/>
</dbReference>
<dbReference type="CDD" id="cd06261">
    <property type="entry name" value="TM_PBP2"/>
    <property type="match status" value="2"/>
</dbReference>
<gene>
    <name evidence="9" type="ORF">MWN33_12845</name>
</gene>
<feature type="transmembrane region" description="Helical" evidence="7">
    <location>
        <begin position="114"/>
        <end position="132"/>
    </location>
</feature>
<comment type="subcellular location">
    <subcellularLocation>
        <location evidence="1 7">Cell membrane</location>
        <topology evidence="1 7">Multi-pass membrane protein</topology>
    </subcellularLocation>
</comment>
<evidence type="ECO:0000313" key="10">
    <source>
        <dbReference type="Proteomes" id="UP001202867"/>
    </source>
</evidence>
<reference evidence="10" key="2">
    <citation type="submission" date="2023-07" db="EMBL/GenBank/DDBJ databases">
        <title>Ancylobacter moscoviensis sp. nov., facultatively methylotrophic bacteria from activated sludge and the reclassification of Starkeya novella (Starkey 1934) Kelly et al. 2000 as Ancylobacter novellus comb. nov., Starkeya koreensis Im et al. 2006 as Ancylobacter koreensis comb.nov., Angulomicrobium tetraedrale Vasil'eva et al. 1986 as Ancylobacter tetraedralis comb. nov., Angulomicrobium amanitiforme Fritz et al. 2004 as Ancylobacter amanitiformis comb. nov. and Methylorhabdus multivorans Doronina et al. 1996 as Ancylobacter multivorans comb. nov. and emended description of the genus Ancylobacter.</title>
        <authorList>
            <person name="Doronina N."/>
            <person name="Chemodurova A."/>
            <person name="Grouzdev D."/>
            <person name="Koziaeva V."/>
            <person name="Shi W."/>
            <person name="Wu L."/>
            <person name="Kaparullina E."/>
        </authorList>
    </citation>
    <scope>NUCLEOTIDE SEQUENCE [LARGE SCALE GENOMIC DNA]</scope>
    <source>
        <strain evidence="10">Jip08</strain>
    </source>
</reference>
<sequence length="666" mass="70720">MSAPALEAAPPLARPRAAALLWPVVGAITALLVLLPTSALPGWMWKLPPSWKLPLAGEVSAFVKWLVDSAALGPLAFIDLTRAIAWVLDWPLALARALLVAGFTTGQGSQAVQWFPPLPWFAVVFLAVALAARVGGWRLALLMGAGLGYLLVFGQWASAMVTLASVLVAAPLAVAGGLMVGIACHRSPRAEKAITPLLDLAQTVPVFAYLVPILVLFGFGPVSAMIATILYALPPMVRIAAAAFRAVPEEVVALARMSGCTRRQFTWKVLVPTARPALMLGVNQVILLTLNMVIIASMIGAGGLGYDVLTALRRLAIGAGIEAGLAITVLAILLDRLAQAMARASERGRHHGARAPRRYWLPVLAVSAALWLAAFLAPPLATFPDSLQLSTAAWWDEWVRWINITFFDTLDAFKNAVLLNLLVPVKRFMLALPWPWVALVAAFAGWRAGGAGLALGALAGVLFIVFVGLWEYAALTLYLCGVSVLVAVTLGVPIGIFASGRERLWRAVEVAIDTLQTLPSFVYLIPIVMLFRVGDFTAMIAIVLYAIAPAIRYTAHGLRGVPAPLVEAGIANGCTRTQLLTRIKLPLALPDMLLGVNQTIMLALSMLVITALVGTRDLGQEVYSALAKADVGRGVVAGLCVAIIAMVADRLISAAALRLKRRLGLS</sequence>
<feature type="transmembrane region" description="Helical" evidence="7">
    <location>
        <begin position="634"/>
        <end position="652"/>
    </location>
</feature>
<keyword evidence="6 7" id="KW-0472">Membrane</keyword>
<accession>A0ABT0DNR4</accession>
<keyword evidence="4 7" id="KW-0812">Transmembrane</keyword>
<comment type="similarity">
    <text evidence="7">Belongs to the binding-protein-dependent transport system permease family.</text>
</comment>
<proteinExistence type="inferred from homology"/>
<feature type="transmembrane region" description="Helical" evidence="7">
    <location>
        <begin position="359"/>
        <end position="381"/>
    </location>
</feature>
<keyword evidence="3" id="KW-1003">Cell membrane</keyword>
<dbReference type="PANTHER" id="PTHR47737">
    <property type="entry name" value="GLYCINE BETAINE/PROLINE BETAINE TRANSPORT SYSTEM PERMEASE PROTEIN PROW"/>
    <property type="match status" value="1"/>
</dbReference>
<evidence type="ECO:0000256" key="4">
    <source>
        <dbReference type="ARBA" id="ARBA00022692"/>
    </source>
</evidence>
<feature type="transmembrane region" description="Helical" evidence="7">
    <location>
        <begin position="163"/>
        <end position="185"/>
    </location>
</feature>
<evidence type="ECO:0000256" key="6">
    <source>
        <dbReference type="ARBA" id="ARBA00023136"/>
    </source>
</evidence>
<feature type="transmembrane region" description="Helical" evidence="7">
    <location>
        <begin position="476"/>
        <end position="498"/>
    </location>
</feature>
<evidence type="ECO:0000256" key="3">
    <source>
        <dbReference type="ARBA" id="ARBA00022475"/>
    </source>
</evidence>
<comment type="caution">
    <text evidence="9">The sequence shown here is derived from an EMBL/GenBank/DDBJ whole genome shotgun (WGS) entry which is preliminary data.</text>
</comment>
<feature type="transmembrane region" description="Helical" evidence="7">
    <location>
        <begin position="315"/>
        <end position="338"/>
    </location>
</feature>
<feature type="domain" description="ABC transmembrane type-1" evidence="8">
    <location>
        <begin position="155"/>
        <end position="338"/>
    </location>
</feature>
<evidence type="ECO:0000313" key="9">
    <source>
        <dbReference type="EMBL" id="MCK0208916.1"/>
    </source>
</evidence>
<evidence type="ECO:0000256" key="5">
    <source>
        <dbReference type="ARBA" id="ARBA00022989"/>
    </source>
</evidence>
<keyword evidence="10" id="KW-1185">Reference proteome</keyword>